<keyword evidence="5 9" id="KW-0812">Transmembrane</keyword>
<dbReference type="KEGG" id="vfa:MM35RIKEN_16250"/>
<evidence type="ECO:0000313" key="11">
    <source>
        <dbReference type="EMBL" id="BCK79433.1"/>
    </source>
</evidence>
<dbReference type="GO" id="GO:0005886">
    <property type="term" value="C:plasma membrane"/>
    <property type="evidence" value="ECO:0007669"/>
    <property type="project" value="UniProtKB-SubCell"/>
</dbReference>
<dbReference type="Pfam" id="PF04290">
    <property type="entry name" value="DctQ"/>
    <property type="match status" value="1"/>
</dbReference>
<name>A0A810Q3V6_9FIRM</name>
<accession>A0A810Q3V6</accession>
<feature type="transmembrane region" description="Helical" evidence="9">
    <location>
        <begin position="51"/>
        <end position="69"/>
    </location>
</feature>
<reference evidence="11" key="1">
    <citation type="submission" date="2020-09" db="EMBL/GenBank/DDBJ databases">
        <title>New species isolated from human feces.</title>
        <authorList>
            <person name="Kitahara M."/>
            <person name="Shigeno Y."/>
            <person name="Shime M."/>
            <person name="Matsumoto Y."/>
            <person name="Nakamura S."/>
            <person name="Motooka D."/>
            <person name="Fukuoka S."/>
            <person name="Nishikawa H."/>
            <person name="Benno Y."/>
        </authorList>
    </citation>
    <scope>NUCLEOTIDE SEQUENCE</scope>
    <source>
        <strain evidence="11">MM35</strain>
        <plasmid evidence="11">pMM35_01</plasmid>
    </source>
</reference>
<evidence type="ECO:0000256" key="3">
    <source>
        <dbReference type="ARBA" id="ARBA00022475"/>
    </source>
</evidence>
<organism evidence="11 12">
    <name type="scientific">Vescimonas fastidiosa</name>
    <dbReference type="NCBI Taxonomy" id="2714353"/>
    <lineage>
        <taxon>Bacteria</taxon>
        <taxon>Bacillati</taxon>
        <taxon>Bacillota</taxon>
        <taxon>Clostridia</taxon>
        <taxon>Eubacteriales</taxon>
        <taxon>Oscillospiraceae</taxon>
        <taxon>Vescimonas</taxon>
    </lineage>
</organism>
<keyword evidence="2" id="KW-0813">Transport</keyword>
<evidence type="ECO:0000256" key="5">
    <source>
        <dbReference type="ARBA" id="ARBA00022692"/>
    </source>
</evidence>
<geneLocation type="plasmid" evidence="11 12">
    <name>pMM35_01</name>
</geneLocation>
<dbReference type="Proteomes" id="UP000681343">
    <property type="component" value="Plasmid pMM35_01"/>
</dbReference>
<dbReference type="PANTHER" id="PTHR35011:SF2">
    <property type="entry name" value="2,3-DIKETO-L-GULONATE TRAP TRANSPORTER SMALL PERMEASE PROTEIN YIAM"/>
    <property type="match status" value="1"/>
</dbReference>
<comment type="subcellular location">
    <subcellularLocation>
        <location evidence="1">Cell inner membrane</location>
        <topology evidence="1">Multi-pass membrane protein</topology>
    </subcellularLocation>
</comment>
<evidence type="ECO:0000313" key="12">
    <source>
        <dbReference type="Proteomes" id="UP000681343"/>
    </source>
</evidence>
<keyword evidence="11" id="KW-0614">Plasmid</keyword>
<evidence type="ECO:0000256" key="4">
    <source>
        <dbReference type="ARBA" id="ARBA00022519"/>
    </source>
</evidence>
<evidence type="ECO:0000256" key="7">
    <source>
        <dbReference type="ARBA" id="ARBA00023136"/>
    </source>
</evidence>
<dbReference type="PANTHER" id="PTHR35011">
    <property type="entry name" value="2,3-DIKETO-L-GULONATE TRAP TRANSPORTER SMALL PERMEASE PROTEIN YIAM"/>
    <property type="match status" value="1"/>
</dbReference>
<protein>
    <recommendedName>
        <fullName evidence="10">Tripartite ATP-independent periplasmic transporters DctQ component domain-containing protein</fullName>
    </recommendedName>
</protein>
<dbReference type="EMBL" id="AP023416">
    <property type="protein sequence ID" value="BCK79433.1"/>
    <property type="molecule type" value="Genomic_DNA"/>
</dbReference>
<keyword evidence="4" id="KW-0997">Cell inner membrane</keyword>
<evidence type="ECO:0000256" key="9">
    <source>
        <dbReference type="SAM" id="Phobius"/>
    </source>
</evidence>
<keyword evidence="7 9" id="KW-0472">Membrane</keyword>
<feature type="domain" description="Tripartite ATP-independent periplasmic transporters DctQ component" evidence="10">
    <location>
        <begin position="27"/>
        <end position="156"/>
    </location>
</feature>
<keyword evidence="3" id="KW-1003">Cell membrane</keyword>
<feature type="transmembrane region" description="Helical" evidence="9">
    <location>
        <begin position="90"/>
        <end position="111"/>
    </location>
</feature>
<evidence type="ECO:0000256" key="6">
    <source>
        <dbReference type="ARBA" id="ARBA00022989"/>
    </source>
</evidence>
<dbReference type="RefSeq" id="WP_212821019.1">
    <property type="nucleotide sequence ID" value="NZ_AP023416.1"/>
</dbReference>
<dbReference type="GO" id="GO:0015740">
    <property type="term" value="P:C4-dicarboxylate transport"/>
    <property type="evidence" value="ECO:0007669"/>
    <property type="project" value="TreeGrafter"/>
</dbReference>
<proteinExistence type="inferred from homology"/>
<sequence>MIKAYSKFLDILEKIQRVILTVSVPAMVLIMFYQVVMRYVFHNSPAWSEELVRYLFIFNVMMAAAIAVRRNSHLQIDIVLNALKPHMRRIFTICATTVGLVFLVYLFILSLELVRSGAPNTSAGLGLPMSIPYTCVPIGTALMVLTSIEVILKNIQELADEKKGGTAV</sequence>
<evidence type="ECO:0000259" key="10">
    <source>
        <dbReference type="Pfam" id="PF04290"/>
    </source>
</evidence>
<feature type="transmembrane region" description="Helical" evidence="9">
    <location>
        <begin position="20"/>
        <end position="39"/>
    </location>
</feature>
<keyword evidence="6 9" id="KW-1133">Transmembrane helix</keyword>
<gene>
    <name evidence="11" type="ORF">MM35RIKEN_16250</name>
</gene>
<dbReference type="InterPro" id="IPR055348">
    <property type="entry name" value="DctQ"/>
</dbReference>
<dbReference type="InterPro" id="IPR007387">
    <property type="entry name" value="TRAP_DctQ"/>
</dbReference>
<dbReference type="GO" id="GO:0022857">
    <property type="term" value="F:transmembrane transporter activity"/>
    <property type="evidence" value="ECO:0007669"/>
    <property type="project" value="TreeGrafter"/>
</dbReference>
<comment type="similarity">
    <text evidence="8">Belongs to the TRAP transporter small permease family.</text>
</comment>
<evidence type="ECO:0000256" key="2">
    <source>
        <dbReference type="ARBA" id="ARBA00022448"/>
    </source>
</evidence>
<dbReference type="AlphaFoldDB" id="A0A810Q3V6"/>
<feature type="transmembrane region" description="Helical" evidence="9">
    <location>
        <begin position="131"/>
        <end position="152"/>
    </location>
</feature>
<keyword evidence="12" id="KW-1185">Reference proteome</keyword>
<evidence type="ECO:0000256" key="1">
    <source>
        <dbReference type="ARBA" id="ARBA00004429"/>
    </source>
</evidence>
<evidence type="ECO:0000256" key="8">
    <source>
        <dbReference type="ARBA" id="ARBA00038436"/>
    </source>
</evidence>